<name>A0A6A6EV53_9PEZI</name>
<organism evidence="1 2">
    <name type="scientific">Zopfia rhizophila CBS 207.26</name>
    <dbReference type="NCBI Taxonomy" id="1314779"/>
    <lineage>
        <taxon>Eukaryota</taxon>
        <taxon>Fungi</taxon>
        <taxon>Dikarya</taxon>
        <taxon>Ascomycota</taxon>
        <taxon>Pezizomycotina</taxon>
        <taxon>Dothideomycetes</taxon>
        <taxon>Dothideomycetes incertae sedis</taxon>
        <taxon>Zopfiaceae</taxon>
        <taxon>Zopfia</taxon>
    </lineage>
</organism>
<dbReference type="AlphaFoldDB" id="A0A6A6EV53"/>
<accession>A0A6A6EV53</accession>
<keyword evidence="2" id="KW-1185">Reference proteome</keyword>
<proteinExistence type="predicted"/>
<protein>
    <submittedName>
        <fullName evidence="1">Uncharacterized protein</fullName>
    </submittedName>
</protein>
<dbReference type="Proteomes" id="UP000800200">
    <property type="component" value="Unassembled WGS sequence"/>
</dbReference>
<dbReference type="EMBL" id="ML994610">
    <property type="protein sequence ID" value="KAF2195161.1"/>
    <property type="molecule type" value="Genomic_DNA"/>
</dbReference>
<gene>
    <name evidence="1" type="ORF">K469DRAFT_757256</name>
</gene>
<reference evidence="1" key="1">
    <citation type="journal article" date="2020" name="Stud. Mycol.">
        <title>101 Dothideomycetes genomes: a test case for predicting lifestyles and emergence of pathogens.</title>
        <authorList>
            <person name="Haridas S."/>
            <person name="Albert R."/>
            <person name="Binder M."/>
            <person name="Bloem J."/>
            <person name="Labutti K."/>
            <person name="Salamov A."/>
            <person name="Andreopoulos B."/>
            <person name="Baker S."/>
            <person name="Barry K."/>
            <person name="Bills G."/>
            <person name="Bluhm B."/>
            <person name="Cannon C."/>
            <person name="Castanera R."/>
            <person name="Culley D."/>
            <person name="Daum C."/>
            <person name="Ezra D."/>
            <person name="Gonzalez J."/>
            <person name="Henrissat B."/>
            <person name="Kuo A."/>
            <person name="Liang C."/>
            <person name="Lipzen A."/>
            <person name="Lutzoni F."/>
            <person name="Magnuson J."/>
            <person name="Mondo S."/>
            <person name="Nolan M."/>
            <person name="Ohm R."/>
            <person name="Pangilinan J."/>
            <person name="Park H.-J."/>
            <person name="Ramirez L."/>
            <person name="Alfaro M."/>
            <person name="Sun H."/>
            <person name="Tritt A."/>
            <person name="Yoshinaga Y."/>
            <person name="Zwiers L.-H."/>
            <person name="Turgeon B."/>
            <person name="Goodwin S."/>
            <person name="Spatafora J."/>
            <person name="Crous P."/>
            <person name="Grigoriev I."/>
        </authorList>
    </citation>
    <scope>NUCLEOTIDE SEQUENCE</scope>
    <source>
        <strain evidence="1">CBS 207.26</strain>
    </source>
</reference>
<evidence type="ECO:0000313" key="1">
    <source>
        <dbReference type="EMBL" id="KAF2195161.1"/>
    </source>
</evidence>
<sequence length="449" mass="49947">MVGVPKSTGYLICRKCCPGPPARHTFKDLGSRLNSNTSLPAASENGAVFQKFRISNKRTDLPPKRSPHGNPRYNPPLSVVFRQPSPPQHQELSRAFVDALTTGRLGHCMNTFGPFIREVLARTGHNAALDAAFACFVYVCTSMMSLEDPKEGMSSNTLRATILLGLVEALTGRRVGNQYLAYVSGAGRLMELQGPEKCEELCKGDPQIITSIYNCKLCFLTSLEWRDIAFDKLDLRISEFTALLRELRDLDYLAVQPLNEILNPEFNLQLNFDGTISDDFPSLDFSSDDFLSNPQNLKSSLCQLGTHLNAKLEDNSATFELRSIEDSTPIAIVFHFTNWGHYETASALDPNLFSLVAECHNIVYQICKTWEGAWASKPIGAFYTELSFVMAYEWCTLEVQKWVLKGMNCLLDSQSVETFGWSDEVIAMMCGKLAGEGPDMVFKASKVPA</sequence>
<dbReference type="OrthoDB" id="4314040at2759"/>
<evidence type="ECO:0000313" key="2">
    <source>
        <dbReference type="Proteomes" id="UP000800200"/>
    </source>
</evidence>